<keyword evidence="6 7" id="KW-0472">Membrane</keyword>
<dbReference type="EMBL" id="MSCI01000002">
    <property type="protein sequence ID" value="PQJ61333.1"/>
    <property type="molecule type" value="Genomic_DNA"/>
</dbReference>
<keyword evidence="4 7" id="KW-0812">Transmembrane</keyword>
<feature type="transmembrane region" description="Helical" evidence="7">
    <location>
        <begin position="188"/>
        <end position="207"/>
    </location>
</feature>
<dbReference type="PANTHER" id="PTHR33567">
    <property type="entry name" value="CHROMATE ION TRANSPORTER (EUROFUNG)"/>
    <property type="match status" value="1"/>
</dbReference>
<keyword evidence="5 7" id="KW-1133">Transmembrane helix</keyword>
<proteinExistence type="inferred from homology"/>
<keyword evidence="3" id="KW-1003">Cell membrane</keyword>
<dbReference type="PANTHER" id="PTHR33567:SF3">
    <property type="entry name" value="CHROMATE ION TRANSPORTER (EUROFUNG)"/>
    <property type="match status" value="1"/>
</dbReference>
<dbReference type="PIRSF" id="PIRSF004810">
    <property type="entry name" value="ChrA"/>
    <property type="match status" value="1"/>
</dbReference>
<feature type="transmembrane region" description="Helical" evidence="7">
    <location>
        <begin position="279"/>
        <end position="300"/>
    </location>
</feature>
<evidence type="ECO:0000256" key="6">
    <source>
        <dbReference type="ARBA" id="ARBA00023136"/>
    </source>
</evidence>
<sequence length="382" mass="40282">MLSIFKTFFWLGWISFGGPAAHIGYFRKTFVEKLNWLSDEEYGQIVALSQFLPGPGSSQVGFAVGYKRGGLTGAIAAFIGFTSPSVILMLILALVSNQLLEAPLFNSIIHGLKLLAVVVVADATFGMYKNFCQSKVATALCVIIAVVLLLLPGIWPQILVLLFAAIIGSKFLTSKEIKTVPSTDKISITPLVIFVALLVGLPLFSAYSQGVEVFGLFYQAGSLVFGGGHVVLPLLQNGIGDQLSQDAFLTGYAAAQAVPGPMFTLATYLGYVLMPSAPITGALLATIAVFLPGFLLLLGVLKNWQAIASKQLVAGALTGVNAAVVGLLLAALYQPIFTSAVSNGLDFALIIVGVWLLKTVKMPIVGLVGAFMLFGSFIGLLS</sequence>
<feature type="transmembrane region" description="Helical" evidence="7">
    <location>
        <begin position="312"/>
        <end position="333"/>
    </location>
</feature>
<evidence type="ECO:0000256" key="7">
    <source>
        <dbReference type="SAM" id="Phobius"/>
    </source>
</evidence>
<name>A0A2S7VGM9_9VIBR</name>
<organism evidence="8 9">
    <name type="scientific">Vibrio chagasii</name>
    <dbReference type="NCBI Taxonomy" id="170679"/>
    <lineage>
        <taxon>Bacteria</taxon>
        <taxon>Pseudomonadati</taxon>
        <taxon>Pseudomonadota</taxon>
        <taxon>Gammaproteobacteria</taxon>
        <taxon>Vibrionales</taxon>
        <taxon>Vibrionaceae</taxon>
        <taxon>Vibrio</taxon>
    </lineage>
</organism>
<evidence type="ECO:0000313" key="9">
    <source>
        <dbReference type="Proteomes" id="UP000238707"/>
    </source>
</evidence>
<feature type="transmembrane region" description="Helical" evidence="7">
    <location>
        <begin position="339"/>
        <end position="357"/>
    </location>
</feature>
<evidence type="ECO:0000256" key="2">
    <source>
        <dbReference type="ARBA" id="ARBA00005262"/>
    </source>
</evidence>
<comment type="similarity">
    <text evidence="2">Belongs to the chromate ion transporter (CHR) (TC 2.A.51) family.</text>
</comment>
<accession>A0A2S7VGM9</accession>
<comment type="caution">
    <text evidence="8">The sequence shown here is derived from an EMBL/GenBank/DDBJ whole genome shotgun (WGS) entry which is preliminary data.</text>
</comment>
<protein>
    <submittedName>
        <fullName evidence="8">Chorismate-binding protein</fullName>
    </submittedName>
</protein>
<feature type="transmembrane region" description="Helical" evidence="7">
    <location>
        <begin position="107"/>
        <end position="125"/>
    </location>
</feature>
<feature type="transmembrane region" description="Helical" evidence="7">
    <location>
        <begin position="7"/>
        <end position="26"/>
    </location>
</feature>
<feature type="transmembrane region" description="Helical" evidence="7">
    <location>
        <begin position="364"/>
        <end position="381"/>
    </location>
</feature>
<feature type="transmembrane region" description="Helical" evidence="7">
    <location>
        <begin position="213"/>
        <end position="235"/>
    </location>
</feature>
<reference evidence="8 9" key="1">
    <citation type="submission" date="2016-12" db="EMBL/GenBank/DDBJ databases">
        <title>Diversity of luminous bacteria.</title>
        <authorList>
            <person name="Yoshizawa S."/>
            <person name="Kogure K."/>
        </authorList>
    </citation>
    <scope>NUCLEOTIDE SEQUENCE [LARGE SCALE GENOMIC DNA]</scope>
    <source>
        <strain evidence="8 9">LC2-408</strain>
    </source>
</reference>
<evidence type="ECO:0000256" key="1">
    <source>
        <dbReference type="ARBA" id="ARBA00004651"/>
    </source>
</evidence>
<evidence type="ECO:0000256" key="3">
    <source>
        <dbReference type="ARBA" id="ARBA00022475"/>
    </source>
</evidence>
<dbReference type="Pfam" id="PF02417">
    <property type="entry name" value="Chromate_transp"/>
    <property type="match status" value="2"/>
</dbReference>
<dbReference type="NCBIfam" id="TIGR00937">
    <property type="entry name" value="2A51"/>
    <property type="match status" value="1"/>
</dbReference>
<dbReference type="InterPro" id="IPR014047">
    <property type="entry name" value="Chr_Tranpt_l_chain"/>
</dbReference>
<dbReference type="Proteomes" id="UP000238707">
    <property type="component" value="Unassembled WGS sequence"/>
</dbReference>
<dbReference type="RefSeq" id="WP_105025476.1">
    <property type="nucleotide sequence ID" value="NZ_MSCI01000002.1"/>
</dbReference>
<evidence type="ECO:0000313" key="8">
    <source>
        <dbReference type="EMBL" id="PQJ61333.1"/>
    </source>
</evidence>
<feature type="transmembrane region" description="Helical" evidence="7">
    <location>
        <begin position="137"/>
        <end position="167"/>
    </location>
</feature>
<dbReference type="AlphaFoldDB" id="A0A2S7VGM9"/>
<evidence type="ECO:0000256" key="4">
    <source>
        <dbReference type="ARBA" id="ARBA00022692"/>
    </source>
</evidence>
<dbReference type="InterPro" id="IPR003370">
    <property type="entry name" value="Chromate_transpt"/>
</dbReference>
<evidence type="ECO:0000256" key="5">
    <source>
        <dbReference type="ARBA" id="ARBA00022989"/>
    </source>
</evidence>
<dbReference type="GO" id="GO:0005886">
    <property type="term" value="C:plasma membrane"/>
    <property type="evidence" value="ECO:0007669"/>
    <property type="project" value="UniProtKB-SubCell"/>
</dbReference>
<comment type="subcellular location">
    <subcellularLocation>
        <location evidence="1">Cell membrane</location>
        <topology evidence="1">Multi-pass membrane protein</topology>
    </subcellularLocation>
</comment>
<gene>
    <name evidence="8" type="ORF">BTO10_18640</name>
</gene>
<dbReference type="GO" id="GO:0015109">
    <property type="term" value="F:chromate transmembrane transporter activity"/>
    <property type="evidence" value="ECO:0007669"/>
    <property type="project" value="InterPro"/>
</dbReference>
<feature type="transmembrane region" description="Helical" evidence="7">
    <location>
        <begin position="74"/>
        <end position="95"/>
    </location>
</feature>
<keyword evidence="9" id="KW-1185">Reference proteome</keyword>
<feature type="transmembrane region" description="Helical" evidence="7">
    <location>
        <begin position="247"/>
        <end position="273"/>
    </location>
</feature>